<evidence type="ECO:0000256" key="1">
    <source>
        <dbReference type="SAM" id="MobiDB-lite"/>
    </source>
</evidence>
<organism evidence="2 3">
    <name type="scientific">Cryptotermes secundus</name>
    <dbReference type="NCBI Taxonomy" id="105785"/>
    <lineage>
        <taxon>Eukaryota</taxon>
        <taxon>Metazoa</taxon>
        <taxon>Ecdysozoa</taxon>
        <taxon>Arthropoda</taxon>
        <taxon>Hexapoda</taxon>
        <taxon>Insecta</taxon>
        <taxon>Pterygota</taxon>
        <taxon>Neoptera</taxon>
        <taxon>Polyneoptera</taxon>
        <taxon>Dictyoptera</taxon>
        <taxon>Blattodea</taxon>
        <taxon>Blattoidea</taxon>
        <taxon>Termitoidae</taxon>
        <taxon>Kalotermitidae</taxon>
        <taxon>Cryptotermitinae</taxon>
        <taxon>Cryptotermes</taxon>
    </lineage>
</organism>
<dbReference type="SUPFAM" id="SSF56219">
    <property type="entry name" value="DNase I-like"/>
    <property type="match status" value="1"/>
</dbReference>
<accession>A0A2J7QWA2</accession>
<reference evidence="2 3" key="1">
    <citation type="submission" date="2017-12" db="EMBL/GenBank/DDBJ databases">
        <title>Hemimetabolous genomes reveal molecular basis of termite eusociality.</title>
        <authorList>
            <person name="Harrison M.C."/>
            <person name="Jongepier E."/>
            <person name="Robertson H.M."/>
            <person name="Arning N."/>
            <person name="Bitard-Feildel T."/>
            <person name="Chao H."/>
            <person name="Childers C.P."/>
            <person name="Dinh H."/>
            <person name="Doddapaneni H."/>
            <person name="Dugan S."/>
            <person name="Gowin J."/>
            <person name="Greiner C."/>
            <person name="Han Y."/>
            <person name="Hu H."/>
            <person name="Hughes D.S.T."/>
            <person name="Huylmans A.-K."/>
            <person name="Kemena C."/>
            <person name="Kremer L.P.M."/>
            <person name="Lee S.L."/>
            <person name="Lopez-Ezquerra A."/>
            <person name="Mallet L."/>
            <person name="Monroy-Kuhn J.M."/>
            <person name="Moser A."/>
            <person name="Murali S.C."/>
            <person name="Muzny D.M."/>
            <person name="Otani S."/>
            <person name="Piulachs M.-D."/>
            <person name="Poelchau M."/>
            <person name="Qu J."/>
            <person name="Schaub F."/>
            <person name="Wada-Katsumata A."/>
            <person name="Worley K.C."/>
            <person name="Xie Q."/>
            <person name="Ylla G."/>
            <person name="Poulsen M."/>
            <person name="Gibbs R.A."/>
            <person name="Schal C."/>
            <person name="Richards S."/>
            <person name="Belles X."/>
            <person name="Korb J."/>
            <person name="Bornberg-Bauer E."/>
        </authorList>
    </citation>
    <scope>NUCLEOTIDE SEQUENCE [LARGE SCALE GENOMIC DNA]</scope>
    <source>
        <tissue evidence="2">Whole body</tissue>
    </source>
</reference>
<dbReference type="AlphaFoldDB" id="A0A2J7QWA2"/>
<dbReference type="InParanoid" id="A0A2J7QWA2"/>
<evidence type="ECO:0000313" key="2">
    <source>
        <dbReference type="EMBL" id="PNF32868.1"/>
    </source>
</evidence>
<keyword evidence="3" id="KW-1185">Reference proteome</keyword>
<dbReference type="EMBL" id="NEVH01009765">
    <property type="protein sequence ID" value="PNF32868.1"/>
    <property type="molecule type" value="Genomic_DNA"/>
</dbReference>
<gene>
    <name evidence="2" type="ORF">B7P43_G01859</name>
</gene>
<sequence>MTRGRELSKTLQEQKYSHLSTGTPTYWPTDPNITPDLLDLFVTNGISSEYMDVVLSFDLSSGHTPIVATVSRHAVHKTPRSKLHNKKRIGKNTGRN</sequence>
<dbReference type="Proteomes" id="UP000235965">
    <property type="component" value="Unassembled WGS sequence"/>
</dbReference>
<dbReference type="InterPro" id="IPR036691">
    <property type="entry name" value="Endo/exonu/phosph_ase_sf"/>
</dbReference>
<evidence type="ECO:0008006" key="4">
    <source>
        <dbReference type="Google" id="ProtNLM"/>
    </source>
</evidence>
<feature type="region of interest" description="Disordered" evidence="1">
    <location>
        <begin position="73"/>
        <end position="96"/>
    </location>
</feature>
<comment type="caution">
    <text evidence="2">The sequence shown here is derived from an EMBL/GenBank/DDBJ whole genome shotgun (WGS) entry which is preliminary data.</text>
</comment>
<feature type="region of interest" description="Disordered" evidence="1">
    <location>
        <begin position="1"/>
        <end position="24"/>
    </location>
</feature>
<feature type="compositionally biased region" description="Polar residues" evidence="1">
    <location>
        <begin position="9"/>
        <end position="24"/>
    </location>
</feature>
<evidence type="ECO:0000313" key="3">
    <source>
        <dbReference type="Proteomes" id="UP000235965"/>
    </source>
</evidence>
<proteinExistence type="predicted"/>
<feature type="compositionally biased region" description="Basic residues" evidence="1">
    <location>
        <begin position="73"/>
        <end position="90"/>
    </location>
</feature>
<name>A0A2J7QWA2_9NEOP</name>
<protein>
    <recommendedName>
        <fullName evidence="4">Endonuclease/exonuclease/phosphatase domain-containing protein</fullName>
    </recommendedName>
</protein>